<sequence length="428" mass="46505">MRGWAPQTPLLQLLVTVLILSITMSSKVGGDPANLVSNGDFEDQYFNWDLYPQMDVLNDGSMNFIPSFTVISGGIQVVNGLEYVAPVWEPGSYLIHLNCWQGPGSLETAPLATPRWGATYNLSFDLADNPDGGPINKGVAVHILVNEAKTESEPSIFNVSNPESHRRSIIWQTVIHTFVGTGQHTTIVFESLTQGSFGVLIDNVRVSLVNLLDNGSFDNLNPPGLSRNLTFFSTVQAPSDIIRNWFVTDGAIKWAGTERWHSSTDESFYLLDMNANGGPGTIISGKVSLRKGAKYVVLFDSAANPDSTLPLRGTMILTVQGVVSGDVLASRSITIDGSGFSAFSIGWRTERLEFPARETEIYLTFSSKIPGDIGPLLDNVAIYQVSKVGPFTARGGYALLKSKAIAVKPLISMNLCWLLGSVCLLLWI</sequence>
<evidence type="ECO:0000256" key="1">
    <source>
        <dbReference type="SAM" id="SignalP"/>
    </source>
</evidence>
<evidence type="ECO:0000259" key="2">
    <source>
        <dbReference type="Pfam" id="PF04862"/>
    </source>
</evidence>
<evidence type="ECO:0000313" key="4">
    <source>
        <dbReference type="Proteomes" id="UP001605036"/>
    </source>
</evidence>
<feature type="chain" id="PRO_5044754433" description="DUF642 domain-containing protein" evidence="1">
    <location>
        <begin position="26"/>
        <end position="428"/>
    </location>
</feature>
<name>A0ABD1XZG9_9MARC</name>
<evidence type="ECO:0000313" key="3">
    <source>
        <dbReference type="EMBL" id="KAL2614028.1"/>
    </source>
</evidence>
<reference evidence="3 4" key="1">
    <citation type="submission" date="2024-09" db="EMBL/GenBank/DDBJ databases">
        <title>Chromosome-scale assembly of Riccia fluitans.</title>
        <authorList>
            <person name="Paukszto L."/>
            <person name="Sawicki J."/>
            <person name="Karawczyk K."/>
            <person name="Piernik-Szablinska J."/>
            <person name="Szczecinska M."/>
            <person name="Mazdziarz M."/>
        </authorList>
    </citation>
    <scope>NUCLEOTIDE SEQUENCE [LARGE SCALE GENOMIC DNA]</scope>
    <source>
        <strain evidence="3">Rf_01</strain>
        <tissue evidence="3">Aerial parts of the thallus</tissue>
    </source>
</reference>
<organism evidence="3 4">
    <name type="scientific">Riccia fluitans</name>
    <dbReference type="NCBI Taxonomy" id="41844"/>
    <lineage>
        <taxon>Eukaryota</taxon>
        <taxon>Viridiplantae</taxon>
        <taxon>Streptophyta</taxon>
        <taxon>Embryophyta</taxon>
        <taxon>Marchantiophyta</taxon>
        <taxon>Marchantiopsida</taxon>
        <taxon>Marchantiidae</taxon>
        <taxon>Marchantiales</taxon>
        <taxon>Ricciaceae</taxon>
        <taxon>Riccia</taxon>
    </lineage>
</organism>
<comment type="caution">
    <text evidence="3">The sequence shown here is derived from an EMBL/GenBank/DDBJ whole genome shotgun (WGS) entry which is preliminary data.</text>
</comment>
<accession>A0ABD1XZG9</accession>
<keyword evidence="1" id="KW-0732">Signal</keyword>
<feature type="domain" description="DUF642" evidence="2">
    <location>
        <begin position="210"/>
        <end position="382"/>
    </location>
</feature>
<protein>
    <recommendedName>
        <fullName evidence="2">DUF642 domain-containing protein</fullName>
    </recommendedName>
</protein>
<dbReference type="InterPro" id="IPR006946">
    <property type="entry name" value="DGR2-like_dom"/>
</dbReference>
<dbReference type="AlphaFoldDB" id="A0ABD1XZG9"/>
<feature type="signal peptide" evidence="1">
    <location>
        <begin position="1"/>
        <end position="25"/>
    </location>
</feature>
<dbReference type="Pfam" id="PF04862">
    <property type="entry name" value="DUF642"/>
    <property type="match status" value="1"/>
</dbReference>
<keyword evidence="4" id="KW-1185">Reference proteome</keyword>
<gene>
    <name evidence="3" type="ORF">R1flu_025720</name>
</gene>
<dbReference type="EMBL" id="JBHFFA010000007">
    <property type="protein sequence ID" value="KAL2614028.1"/>
    <property type="molecule type" value="Genomic_DNA"/>
</dbReference>
<dbReference type="Proteomes" id="UP001605036">
    <property type="component" value="Unassembled WGS sequence"/>
</dbReference>
<proteinExistence type="predicted"/>